<dbReference type="InterPro" id="IPR036047">
    <property type="entry name" value="F-box-like_dom_sf"/>
</dbReference>
<name>A0AAD8T814_LOLMU</name>
<dbReference type="SUPFAM" id="SSF81383">
    <property type="entry name" value="F-box domain"/>
    <property type="match status" value="1"/>
</dbReference>
<dbReference type="Gene3D" id="1.20.1280.50">
    <property type="match status" value="1"/>
</dbReference>
<dbReference type="InterPro" id="IPR001810">
    <property type="entry name" value="F-box_dom"/>
</dbReference>
<feature type="domain" description="F-box" evidence="1">
    <location>
        <begin position="38"/>
        <end position="87"/>
    </location>
</feature>
<dbReference type="SUPFAM" id="SSF52047">
    <property type="entry name" value="RNI-like"/>
    <property type="match status" value="1"/>
</dbReference>
<comment type="caution">
    <text evidence="2">The sequence shown here is derived from an EMBL/GenBank/DDBJ whole genome shotgun (WGS) entry which is preliminary data.</text>
</comment>
<dbReference type="PROSITE" id="PS50181">
    <property type="entry name" value="FBOX"/>
    <property type="match status" value="1"/>
</dbReference>
<reference evidence="2" key="1">
    <citation type="submission" date="2023-07" db="EMBL/GenBank/DDBJ databases">
        <title>A chromosome-level genome assembly of Lolium multiflorum.</title>
        <authorList>
            <person name="Chen Y."/>
            <person name="Copetti D."/>
            <person name="Kolliker R."/>
            <person name="Studer B."/>
        </authorList>
    </citation>
    <scope>NUCLEOTIDE SEQUENCE</scope>
    <source>
        <strain evidence="2">02402/16</strain>
        <tissue evidence="2">Leaf</tissue>
    </source>
</reference>
<evidence type="ECO:0000313" key="3">
    <source>
        <dbReference type="Proteomes" id="UP001231189"/>
    </source>
</evidence>
<proteinExistence type="predicted"/>
<evidence type="ECO:0000259" key="1">
    <source>
        <dbReference type="PROSITE" id="PS50181"/>
    </source>
</evidence>
<evidence type="ECO:0000313" key="2">
    <source>
        <dbReference type="EMBL" id="KAK1677158.1"/>
    </source>
</evidence>
<dbReference type="EMBL" id="JAUUTY010000002">
    <property type="protein sequence ID" value="KAK1677158.1"/>
    <property type="molecule type" value="Genomic_DNA"/>
</dbReference>
<dbReference type="AlphaFoldDB" id="A0AAD8T814"/>
<dbReference type="Gene3D" id="3.80.10.10">
    <property type="entry name" value="Ribonuclease Inhibitor"/>
    <property type="match status" value="1"/>
</dbReference>
<dbReference type="PANTHER" id="PTHR38926:SF43">
    <property type="entry name" value="F-BOX DOMAIN-CONTAINING PROTEIN"/>
    <property type="match status" value="1"/>
</dbReference>
<accession>A0AAD8T814</accession>
<gene>
    <name evidence="2" type="ORF">QYE76_038006</name>
</gene>
<keyword evidence="3" id="KW-1185">Reference proteome</keyword>
<dbReference type="Pfam" id="PF12937">
    <property type="entry name" value="F-box-like"/>
    <property type="match status" value="1"/>
</dbReference>
<dbReference type="Proteomes" id="UP001231189">
    <property type="component" value="Unassembled WGS sequence"/>
</dbReference>
<protein>
    <recommendedName>
        <fullName evidence="1">F-box domain-containing protein</fullName>
    </recommendedName>
</protein>
<sequence length="431" mass="49488">MPPPAAAWRRTRRGRARKSPAFHLSVFHCMPEPVEAWERDWAELPADSISCVLHKLSLPELLLGGVAEVCRSWRRAAREEPELWRRIDVRYLPDVPPFTRWATLENVMRSALRLSAGQCHTFLAMNLDDNLFMLIAQRAPFLKSLELTGRYLSYNRGFENAIKKLPLLEELTLVNYYCHEEELGLIAKACPRLKHFGLINEISCYSHHEKHPTDDRNAFAIARMHGLRSLQLVDDNLGNNGLAAIIDSCPHLEHLYIRDCCNIIMDASLTAKCARIIMDYYYEYFPSSDEPCGCCFSPMSWFGRDDGYDPDDYHDLSLYSYLGDEIDGADFEEHERIMDVKRMRSLSGETCFGAIIIVANLEQPSVFAIAPSANLKQPSVFAIAPSEYVCTFSCLITFCCEMYHHPSTFIHVWFPNRISRLACILEYCWFC</sequence>
<organism evidence="2 3">
    <name type="scientific">Lolium multiflorum</name>
    <name type="common">Italian ryegrass</name>
    <name type="synonym">Lolium perenne subsp. multiflorum</name>
    <dbReference type="NCBI Taxonomy" id="4521"/>
    <lineage>
        <taxon>Eukaryota</taxon>
        <taxon>Viridiplantae</taxon>
        <taxon>Streptophyta</taxon>
        <taxon>Embryophyta</taxon>
        <taxon>Tracheophyta</taxon>
        <taxon>Spermatophyta</taxon>
        <taxon>Magnoliopsida</taxon>
        <taxon>Liliopsida</taxon>
        <taxon>Poales</taxon>
        <taxon>Poaceae</taxon>
        <taxon>BOP clade</taxon>
        <taxon>Pooideae</taxon>
        <taxon>Poodae</taxon>
        <taxon>Poeae</taxon>
        <taxon>Poeae Chloroplast Group 2 (Poeae type)</taxon>
        <taxon>Loliodinae</taxon>
        <taxon>Loliinae</taxon>
        <taxon>Lolium</taxon>
    </lineage>
</organism>
<dbReference type="PANTHER" id="PTHR38926">
    <property type="entry name" value="F-BOX DOMAIN CONTAINING PROTEIN, EXPRESSED"/>
    <property type="match status" value="1"/>
</dbReference>
<dbReference type="InterPro" id="IPR032675">
    <property type="entry name" value="LRR_dom_sf"/>
</dbReference>